<gene>
    <name evidence="1" type="ORF">FPZ12_006935</name>
</gene>
<protein>
    <submittedName>
        <fullName evidence="1">Uncharacterized protein</fullName>
    </submittedName>
</protein>
<dbReference type="Proteomes" id="UP000319769">
    <property type="component" value="Unassembled WGS sequence"/>
</dbReference>
<dbReference type="EMBL" id="VMNW02000006">
    <property type="protein sequence ID" value="KAA9165034.1"/>
    <property type="molecule type" value="Genomic_DNA"/>
</dbReference>
<reference evidence="1" key="1">
    <citation type="submission" date="2019-09" db="EMBL/GenBank/DDBJ databases">
        <authorList>
            <person name="Teo W.F.A."/>
            <person name="Duangmal K."/>
        </authorList>
    </citation>
    <scope>NUCLEOTIDE SEQUENCE [LARGE SCALE GENOMIC DNA]</scope>
    <source>
        <strain evidence="1">K81G1</strain>
    </source>
</reference>
<evidence type="ECO:0000313" key="1">
    <source>
        <dbReference type="EMBL" id="KAA9165034.1"/>
    </source>
</evidence>
<dbReference type="SUPFAM" id="SSF57938">
    <property type="entry name" value="DnaJ/Hsp40 cysteine-rich domain"/>
    <property type="match status" value="1"/>
</dbReference>
<evidence type="ECO:0000313" key="2">
    <source>
        <dbReference type="Proteomes" id="UP000319769"/>
    </source>
</evidence>
<accession>A0A5N0VHY0</accession>
<proteinExistence type="predicted"/>
<organism evidence="1 2">
    <name type="scientific">Amycolatopsis acidicola</name>
    <dbReference type="NCBI Taxonomy" id="2596893"/>
    <lineage>
        <taxon>Bacteria</taxon>
        <taxon>Bacillati</taxon>
        <taxon>Actinomycetota</taxon>
        <taxon>Actinomycetes</taxon>
        <taxon>Pseudonocardiales</taxon>
        <taxon>Pseudonocardiaceae</taxon>
        <taxon>Amycolatopsis</taxon>
    </lineage>
</organism>
<comment type="caution">
    <text evidence="1">The sequence shown here is derived from an EMBL/GenBank/DDBJ whole genome shotgun (WGS) entry which is preliminary data.</text>
</comment>
<dbReference type="AlphaFoldDB" id="A0A5N0VHY0"/>
<dbReference type="OrthoDB" id="3482657at2"/>
<dbReference type="InterPro" id="IPR036410">
    <property type="entry name" value="HSP_DnaJ_Cys-rich_dom_sf"/>
</dbReference>
<sequence length="79" mass="9037">MLFVTLGYIWSCAVYPYKACRSCRGFGHFRSSILGAIRLCRRCNGTGRTLRAGRRAYNATVRAHRAIRKAQNRDQRDGQ</sequence>
<name>A0A5N0VHY0_9PSEU</name>
<keyword evidence="2" id="KW-1185">Reference proteome</keyword>